<gene>
    <name evidence="2" type="ORF">G6O67_004295</name>
</gene>
<dbReference type="EMBL" id="JAAVMX010000005">
    <property type="protein sequence ID" value="KAF4507840.1"/>
    <property type="molecule type" value="Genomic_DNA"/>
</dbReference>
<feature type="compositionally biased region" description="Acidic residues" evidence="1">
    <location>
        <begin position="177"/>
        <end position="191"/>
    </location>
</feature>
<accession>A0A8H4LYA8</accession>
<evidence type="ECO:0000313" key="2">
    <source>
        <dbReference type="EMBL" id="KAF4507840.1"/>
    </source>
</evidence>
<sequence length="372" mass="39400">MKRNRPPSTPTPRRFLPAKNRTTPAPLPQFQSTPRFGSSSAPRPTQTRESLVEDVDDGDDDDDDDDDNDQEDGFTDSWAAAPGARRRLPYTQDSIEAESEGASTSQGGEGESPDRGSDLESEEQDGLAGTEADAADLLSAENAPLDVQSSPGQRQAKRRKISISPVGDSSPLPEHYEDAETVSGEDDDDGSESAGESDLARADAGTAAAEPRQAQQPVFRPAPRFKPTDDDDAAAAQGILPAAFSPQRRGARYLPGGLAGELQGWLSEVKGWDGADKAATTPGDDGNDDATTLRIVVDEVRPGRHMHLVRGRAGAEATARGFILAGQGRLTGLGSRAVVAMREGSVVMVGPPVWDAEMDGGVWTVACDWRVV</sequence>
<proteinExistence type="predicted"/>
<dbReference type="AlphaFoldDB" id="A0A8H4LYA8"/>
<comment type="caution">
    <text evidence="2">The sequence shown here is derived from an EMBL/GenBank/DDBJ whole genome shotgun (WGS) entry which is preliminary data.</text>
</comment>
<name>A0A8H4LYA8_9HYPO</name>
<feature type="compositionally biased region" description="Acidic residues" evidence="1">
    <location>
        <begin position="52"/>
        <end position="74"/>
    </location>
</feature>
<dbReference type="Proteomes" id="UP000557566">
    <property type="component" value="Unassembled WGS sequence"/>
</dbReference>
<feature type="compositionally biased region" description="Low complexity" evidence="1">
    <location>
        <begin position="192"/>
        <end position="209"/>
    </location>
</feature>
<protein>
    <submittedName>
        <fullName evidence="2">Uncharacterized protein</fullName>
    </submittedName>
</protein>
<evidence type="ECO:0000313" key="3">
    <source>
        <dbReference type="Proteomes" id="UP000557566"/>
    </source>
</evidence>
<dbReference type="OrthoDB" id="5389296at2759"/>
<evidence type="ECO:0000256" key="1">
    <source>
        <dbReference type="SAM" id="MobiDB-lite"/>
    </source>
</evidence>
<organism evidence="2 3">
    <name type="scientific">Ophiocordyceps sinensis</name>
    <dbReference type="NCBI Taxonomy" id="72228"/>
    <lineage>
        <taxon>Eukaryota</taxon>
        <taxon>Fungi</taxon>
        <taxon>Dikarya</taxon>
        <taxon>Ascomycota</taxon>
        <taxon>Pezizomycotina</taxon>
        <taxon>Sordariomycetes</taxon>
        <taxon>Hypocreomycetidae</taxon>
        <taxon>Hypocreales</taxon>
        <taxon>Ophiocordycipitaceae</taxon>
        <taxon>Ophiocordyceps</taxon>
    </lineage>
</organism>
<feature type="region of interest" description="Disordered" evidence="1">
    <location>
        <begin position="1"/>
        <end position="232"/>
    </location>
</feature>
<keyword evidence="3" id="KW-1185">Reference proteome</keyword>
<feature type="compositionally biased region" description="Polar residues" evidence="1">
    <location>
        <begin position="29"/>
        <end position="49"/>
    </location>
</feature>
<reference evidence="2 3" key="1">
    <citation type="journal article" date="2020" name="Genome Biol. Evol.">
        <title>A new high-quality draft genome assembly of the Chinese cordyceps Ophiocordyceps sinensis.</title>
        <authorList>
            <person name="Shu R."/>
            <person name="Zhang J."/>
            <person name="Meng Q."/>
            <person name="Zhang H."/>
            <person name="Zhou G."/>
            <person name="Li M."/>
            <person name="Wu P."/>
            <person name="Zhao Y."/>
            <person name="Chen C."/>
            <person name="Qin Q."/>
        </authorList>
    </citation>
    <scope>NUCLEOTIDE SEQUENCE [LARGE SCALE GENOMIC DNA]</scope>
    <source>
        <strain evidence="2 3">IOZ07</strain>
    </source>
</reference>